<evidence type="ECO:0000256" key="1">
    <source>
        <dbReference type="SAM" id="Phobius"/>
    </source>
</evidence>
<name>A0ABU0PHW4_9MICC</name>
<keyword evidence="1" id="KW-0472">Membrane</keyword>
<dbReference type="RefSeq" id="WP_306634583.1">
    <property type="nucleotide sequence ID" value="NZ_JAUSXB010000001.1"/>
</dbReference>
<gene>
    <name evidence="2" type="ORF">QFZ36_001122</name>
</gene>
<evidence type="ECO:0000313" key="2">
    <source>
        <dbReference type="EMBL" id="MDQ0673561.1"/>
    </source>
</evidence>
<proteinExistence type="predicted"/>
<sequence>MRPQLPLGRRHQRTASHLQSCHECALAVRRERQYLERLRDAPIPPASDDLTARLLARTQELADRPPHPYPQRQAPRAAVRILAMSAGGTVAAAGVLAAGAFAVAGDPAQAGGPAAAATLAHVSSQTPADGRSLSAERLSSLRSEGWICPELEAMGFHLESARALVIEGGPAVELKLSDGTHYATLTERHTAGPEADAAVAAGGERLQVRASSPWSATYRVPDRTFTYESNLPAEQADDAVPILRLLSEHAAAGISAEAVDGPPTQGGEPVAARLQRGLNKIVALFIQ</sequence>
<evidence type="ECO:0008006" key="4">
    <source>
        <dbReference type="Google" id="ProtNLM"/>
    </source>
</evidence>
<organism evidence="2 3">
    <name type="scientific">Pseudarthrobacter siccitolerans</name>
    <dbReference type="NCBI Taxonomy" id="861266"/>
    <lineage>
        <taxon>Bacteria</taxon>
        <taxon>Bacillati</taxon>
        <taxon>Actinomycetota</taxon>
        <taxon>Actinomycetes</taxon>
        <taxon>Micrococcales</taxon>
        <taxon>Micrococcaceae</taxon>
        <taxon>Pseudarthrobacter</taxon>
    </lineage>
</organism>
<feature type="transmembrane region" description="Helical" evidence="1">
    <location>
        <begin position="81"/>
        <end position="104"/>
    </location>
</feature>
<evidence type="ECO:0000313" key="3">
    <source>
        <dbReference type="Proteomes" id="UP001236806"/>
    </source>
</evidence>
<keyword evidence="1" id="KW-1133">Transmembrane helix</keyword>
<keyword evidence="1" id="KW-0812">Transmembrane</keyword>
<comment type="caution">
    <text evidence="2">The sequence shown here is derived from an EMBL/GenBank/DDBJ whole genome shotgun (WGS) entry which is preliminary data.</text>
</comment>
<keyword evidence="3" id="KW-1185">Reference proteome</keyword>
<protein>
    <recommendedName>
        <fullName evidence="4">Anti-sigma factor</fullName>
    </recommendedName>
</protein>
<dbReference type="Proteomes" id="UP001236806">
    <property type="component" value="Unassembled WGS sequence"/>
</dbReference>
<accession>A0ABU0PHW4</accession>
<dbReference type="EMBL" id="JAUSXB010000001">
    <property type="protein sequence ID" value="MDQ0673561.1"/>
    <property type="molecule type" value="Genomic_DNA"/>
</dbReference>
<reference evidence="2 3" key="1">
    <citation type="submission" date="2023-07" db="EMBL/GenBank/DDBJ databases">
        <title>Comparative genomics of wheat-associated soil bacteria to identify genetic determinants of phenazine resistance.</title>
        <authorList>
            <person name="Mouncey N."/>
        </authorList>
    </citation>
    <scope>NUCLEOTIDE SEQUENCE [LARGE SCALE GENOMIC DNA]</scope>
    <source>
        <strain evidence="2 3">W1I3</strain>
    </source>
</reference>